<dbReference type="PANTHER" id="PTHR43542:SF1">
    <property type="entry name" value="METHYLTRANSFERASE"/>
    <property type="match status" value="1"/>
</dbReference>
<name>H5UNF1_9MICO</name>
<dbReference type="NCBIfam" id="TIGR00095">
    <property type="entry name" value="16S rRNA (guanine(966)-N(2))-methyltransferase RsmD"/>
    <property type="match status" value="1"/>
</dbReference>
<evidence type="ECO:0008006" key="5">
    <source>
        <dbReference type="Google" id="ProtNLM"/>
    </source>
</evidence>
<dbReference type="Gene3D" id="3.40.50.150">
    <property type="entry name" value="Vaccinia Virus protein VP39"/>
    <property type="match status" value="1"/>
</dbReference>
<dbReference type="eggNOG" id="COG0742">
    <property type="taxonomic scope" value="Bacteria"/>
</dbReference>
<dbReference type="InterPro" id="IPR029063">
    <property type="entry name" value="SAM-dependent_MTases_sf"/>
</dbReference>
<dbReference type="CDD" id="cd02440">
    <property type="entry name" value="AdoMet_MTases"/>
    <property type="match status" value="1"/>
</dbReference>
<dbReference type="InterPro" id="IPR004398">
    <property type="entry name" value="RNA_MeTrfase_RsmD"/>
</dbReference>
<gene>
    <name evidence="3" type="ORF">MOPEL_007_00750</name>
</gene>
<keyword evidence="4" id="KW-1185">Reference proteome</keyword>
<dbReference type="Proteomes" id="UP000004367">
    <property type="component" value="Unassembled WGS sequence"/>
</dbReference>
<dbReference type="GO" id="GO:0008168">
    <property type="term" value="F:methyltransferase activity"/>
    <property type="evidence" value="ECO:0007669"/>
    <property type="project" value="UniProtKB-KW"/>
</dbReference>
<keyword evidence="2" id="KW-0808">Transferase</keyword>
<dbReference type="Pfam" id="PF03602">
    <property type="entry name" value="Cons_hypoth95"/>
    <property type="match status" value="1"/>
</dbReference>
<comment type="caution">
    <text evidence="3">The sequence shown here is derived from an EMBL/GenBank/DDBJ whole genome shotgun (WGS) entry which is preliminary data.</text>
</comment>
<evidence type="ECO:0000313" key="3">
    <source>
        <dbReference type="EMBL" id="GAB47259.1"/>
    </source>
</evidence>
<protein>
    <recommendedName>
        <fullName evidence="5">Methyltransferase</fullName>
    </recommendedName>
</protein>
<dbReference type="AlphaFoldDB" id="H5UNF1"/>
<dbReference type="RefSeq" id="WP_009481157.1">
    <property type="nucleotide sequence ID" value="NZ_BAFE01000007.1"/>
</dbReference>
<evidence type="ECO:0000256" key="1">
    <source>
        <dbReference type="ARBA" id="ARBA00022603"/>
    </source>
</evidence>
<dbReference type="PIRSF" id="PIRSF004553">
    <property type="entry name" value="CHP00095"/>
    <property type="match status" value="1"/>
</dbReference>
<evidence type="ECO:0000256" key="2">
    <source>
        <dbReference type="ARBA" id="ARBA00022679"/>
    </source>
</evidence>
<accession>H5UNF1</accession>
<evidence type="ECO:0000313" key="4">
    <source>
        <dbReference type="Proteomes" id="UP000004367"/>
    </source>
</evidence>
<proteinExistence type="predicted"/>
<dbReference type="PANTHER" id="PTHR43542">
    <property type="entry name" value="METHYLTRANSFERASE"/>
    <property type="match status" value="1"/>
</dbReference>
<organism evidence="3 4">
    <name type="scientific">Mobilicoccus pelagius NBRC 104925</name>
    <dbReference type="NCBI Taxonomy" id="1089455"/>
    <lineage>
        <taxon>Bacteria</taxon>
        <taxon>Bacillati</taxon>
        <taxon>Actinomycetota</taxon>
        <taxon>Actinomycetes</taxon>
        <taxon>Micrococcales</taxon>
        <taxon>Dermatophilaceae</taxon>
        <taxon>Mobilicoccus</taxon>
    </lineage>
</organism>
<dbReference type="GO" id="GO:0031167">
    <property type="term" value="P:rRNA methylation"/>
    <property type="evidence" value="ECO:0007669"/>
    <property type="project" value="InterPro"/>
</dbReference>
<keyword evidence="1" id="KW-0489">Methyltransferase</keyword>
<dbReference type="EMBL" id="BAFE01000007">
    <property type="protein sequence ID" value="GAB47259.1"/>
    <property type="molecule type" value="Genomic_DNA"/>
</dbReference>
<sequence>MPRIIAGRYGGRRLTAPTGRDTRPTTDRVRESLFSRLEHLDVLDDAVVLDLYAGSGALGLEAVSRGASRAVLVEIANGAARTLRRNVAELDAPAQIVVSDADRYLRGATGEGDPEAGPIDPWVDVAFLDPPYDLTDERLARTLELLAPLLTRDAIVVVERSARSPEPTWPAGLVRFATRAQGETVLWYAEPPLDPQEEPPDRES</sequence>
<reference evidence="3 4" key="1">
    <citation type="submission" date="2012-02" db="EMBL/GenBank/DDBJ databases">
        <title>Whole genome shotgun sequence of Mobilicoccus pelagius NBRC 104925.</title>
        <authorList>
            <person name="Yoshida Y."/>
            <person name="Hosoyama A."/>
            <person name="Tsuchikane K."/>
            <person name="Katsumata H."/>
            <person name="Yamazaki S."/>
            <person name="Fujita N."/>
        </authorList>
    </citation>
    <scope>NUCLEOTIDE SEQUENCE [LARGE SCALE GENOMIC DNA]</scope>
    <source>
        <strain evidence="3 4">NBRC 104925</strain>
    </source>
</reference>
<dbReference type="OrthoDB" id="9803017at2"/>
<dbReference type="SUPFAM" id="SSF53335">
    <property type="entry name" value="S-adenosyl-L-methionine-dependent methyltransferases"/>
    <property type="match status" value="1"/>
</dbReference>
<dbReference type="STRING" id="1089455.MOPEL_007_00750"/>